<organism evidence="1 2">
    <name type="scientific">Pseudofulvimonas gallinarii</name>
    <dbReference type="NCBI Taxonomy" id="634155"/>
    <lineage>
        <taxon>Bacteria</taxon>
        <taxon>Pseudomonadati</taxon>
        <taxon>Pseudomonadota</taxon>
        <taxon>Gammaproteobacteria</taxon>
        <taxon>Lysobacterales</taxon>
        <taxon>Rhodanobacteraceae</taxon>
        <taxon>Pseudofulvimonas</taxon>
    </lineage>
</organism>
<comment type="caution">
    <text evidence="1">The sequence shown here is derived from an EMBL/GenBank/DDBJ whole genome shotgun (WGS) entry which is preliminary data.</text>
</comment>
<sequence>MIRSVRRLPVNLPENIAMNLMIKLNLLDRFGNEINARLLDNGHIQVGGNAWRYTYARLMRTGEIELYDEDGNFSTAVEAPHFRCN</sequence>
<keyword evidence="2" id="KW-1185">Reference proteome</keyword>
<evidence type="ECO:0000313" key="1">
    <source>
        <dbReference type="EMBL" id="TCT01446.1"/>
    </source>
</evidence>
<dbReference type="Proteomes" id="UP000294599">
    <property type="component" value="Unassembled WGS sequence"/>
</dbReference>
<protein>
    <submittedName>
        <fullName evidence="1">Uncharacterized protein</fullName>
    </submittedName>
</protein>
<accession>A0A4R3LP15</accession>
<dbReference type="EMBL" id="SMAF01000001">
    <property type="protein sequence ID" value="TCT01446.1"/>
    <property type="molecule type" value="Genomic_DNA"/>
</dbReference>
<gene>
    <name evidence="1" type="ORF">EDC25_101316</name>
</gene>
<reference evidence="1 2" key="1">
    <citation type="submission" date="2019-03" db="EMBL/GenBank/DDBJ databases">
        <title>Genomic Encyclopedia of Type Strains, Phase IV (KMG-IV): sequencing the most valuable type-strain genomes for metagenomic binning, comparative biology and taxonomic classification.</title>
        <authorList>
            <person name="Goeker M."/>
        </authorList>
    </citation>
    <scope>NUCLEOTIDE SEQUENCE [LARGE SCALE GENOMIC DNA]</scope>
    <source>
        <strain evidence="1 2">DSM 21944</strain>
    </source>
</reference>
<dbReference type="AlphaFoldDB" id="A0A4R3LP15"/>
<proteinExistence type="predicted"/>
<dbReference type="RefSeq" id="WP_123522912.1">
    <property type="nucleotide sequence ID" value="NZ_JBHMFH010000001.1"/>
</dbReference>
<name>A0A4R3LP15_9GAMM</name>
<evidence type="ECO:0000313" key="2">
    <source>
        <dbReference type="Proteomes" id="UP000294599"/>
    </source>
</evidence>